<comment type="caution">
    <text evidence="6">The sequence shown here is derived from an EMBL/GenBank/DDBJ whole genome shotgun (WGS) entry which is preliminary data.</text>
</comment>
<dbReference type="Pfam" id="PF00392">
    <property type="entry name" value="GntR"/>
    <property type="match status" value="1"/>
</dbReference>
<organism evidence="6 7">
    <name type="scientific">Paracoccus aerius</name>
    <dbReference type="NCBI Taxonomy" id="1915382"/>
    <lineage>
        <taxon>Bacteria</taxon>
        <taxon>Pseudomonadati</taxon>
        <taxon>Pseudomonadota</taxon>
        <taxon>Alphaproteobacteria</taxon>
        <taxon>Rhodobacterales</taxon>
        <taxon>Paracoccaceae</taxon>
        <taxon>Paracoccus</taxon>
    </lineage>
</organism>
<keyword evidence="7" id="KW-1185">Reference proteome</keyword>
<dbReference type="SMART" id="SM00895">
    <property type="entry name" value="FCD"/>
    <property type="match status" value="1"/>
</dbReference>
<feature type="region of interest" description="Disordered" evidence="4">
    <location>
        <begin position="1"/>
        <end position="30"/>
    </location>
</feature>
<dbReference type="SUPFAM" id="SSF48008">
    <property type="entry name" value="GntR ligand-binding domain-like"/>
    <property type="match status" value="1"/>
</dbReference>
<evidence type="ECO:0000256" key="4">
    <source>
        <dbReference type="SAM" id="MobiDB-lite"/>
    </source>
</evidence>
<dbReference type="InterPro" id="IPR036390">
    <property type="entry name" value="WH_DNA-bd_sf"/>
</dbReference>
<feature type="compositionally biased region" description="Basic and acidic residues" evidence="4">
    <location>
        <begin position="7"/>
        <end position="16"/>
    </location>
</feature>
<dbReference type="InterPro" id="IPR036388">
    <property type="entry name" value="WH-like_DNA-bd_sf"/>
</dbReference>
<feature type="compositionally biased region" description="Polar residues" evidence="4">
    <location>
        <begin position="17"/>
        <end position="26"/>
    </location>
</feature>
<dbReference type="PROSITE" id="PS50949">
    <property type="entry name" value="HTH_GNTR"/>
    <property type="match status" value="1"/>
</dbReference>
<evidence type="ECO:0000313" key="6">
    <source>
        <dbReference type="EMBL" id="MBL3675324.1"/>
    </source>
</evidence>
<evidence type="ECO:0000313" key="7">
    <source>
        <dbReference type="Proteomes" id="UP000644749"/>
    </source>
</evidence>
<name>A0ABS1SB58_9RHOB</name>
<dbReference type="PANTHER" id="PTHR43537">
    <property type="entry name" value="TRANSCRIPTIONAL REGULATOR, GNTR FAMILY"/>
    <property type="match status" value="1"/>
</dbReference>
<keyword evidence="3" id="KW-0804">Transcription</keyword>
<protein>
    <submittedName>
        <fullName evidence="6">GntR family transcriptional regulator</fullName>
    </submittedName>
</protein>
<evidence type="ECO:0000256" key="3">
    <source>
        <dbReference type="ARBA" id="ARBA00023163"/>
    </source>
</evidence>
<keyword evidence="1" id="KW-0805">Transcription regulation</keyword>
<dbReference type="Gene3D" id="1.10.10.10">
    <property type="entry name" value="Winged helix-like DNA-binding domain superfamily/Winged helix DNA-binding domain"/>
    <property type="match status" value="1"/>
</dbReference>
<keyword evidence="2" id="KW-0238">DNA-binding</keyword>
<dbReference type="Gene3D" id="1.20.120.530">
    <property type="entry name" value="GntR ligand-binding domain-like"/>
    <property type="match status" value="1"/>
</dbReference>
<dbReference type="EMBL" id="JAESHT010000022">
    <property type="protein sequence ID" value="MBL3675324.1"/>
    <property type="molecule type" value="Genomic_DNA"/>
</dbReference>
<dbReference type="PANTHER" id="PTHR43537:SF53">
    <property type="entry name" value="HTH-TYPE TRANSCRIPTIONAL REPRESSOR NANR"/>
    <property type="match status" value="1"/>
</dbReference>
<dbReference type="InterPro" id="IPR011711">
    <property type="entry name" value="GntR_C"/>
</dbReference>
<sequence length="252" mass="28721">MSLTLKAELHEADTMSRNESSPSEGSISPRRGKFPVEDIIYDRIIALIMEKHLRPGQRLNEVKLAAAYDVPRSRARRVLERLKDEEIVTFELNKGAFLSRPSAEEARHVFETRRHLEYAGLSLICERATKGDLDVLREHILAEQRAFSEQRRDANRLAGEFHDLLAQMTKNPILEKLLIGLVRRCVLIQSVYEVETNSLCLTSEHSQIVDAIEAKDAQAAIKVMAQHFDHIVGSLDLREDRERATDVYALPN</sequence>
<proteinExistence type="predicted"/>
<feature type="domain" description="HTH gntR-type" evidence="5">
    <location>
        <begin position="34"/>
        <end position="101"/>
    </location>
</feature>
<evidence type="ECO:0000256" key="1">
    <source>
        <dbReference type="ARBA" id="ARBA00023015"/>
    </source>
</evidence>
<evidence type="ECO:0000259" key="5">
    <source>
        <dbReference type="PROSITE" id="PS50949"/>
    </source>
</evidence>
<dbReference type="InterPro" id="IPR008920">
    <property type="entry name" value="TF_FadR/GntR_C"/>
</dbReference>
<dbReference type="Proteomes" id="UP000644749">
    <property type="component" value="Unassembled WGS sequence"/>
</dbReference>
<dbReference type="SUPFAM" id="SSF46785">
    <property type="entry name" value="Winged helix' DNA-binding domain"/>
    <property type="match status" value="1"/>
</dbReference>
<dbReference type="SMART" id="SM00345">
    <property type="entry name" value="HTH_GNTR"/>
    <property type="match status" value="1"/>
</dbReference>
<gene>
    <name evidence="6" type="ORF">JL111_17770</name>
</gene>
<reference evidence="6 7" key="1">
    <citation type="submission" date="2021-01" db="EMBL/GenBank/DDBJ databases">
        <title>011410 draft genome.</title>
        <authorList>
            <person name="Lang L."/>
        </authorList>
    </citation>
    <scope>NUCLEOTIDE SEQUENCE [LARGE SCALE GENOMIC DNA]</scope>
    <source>
        <strain evidence="6 7">KCTC 42845</strain>
    </source>
</reference>
<evidence type="ECO:0000256" key="2">
    <source>
        <dbReference type="ARBA" id="ARBA00023125"/>
    </source>
</evidence>
<dbReference type="InterPro" id="IPR000524">
    <property type="entry name" value="Tscrpt_reg_HTH_GntR"/>
</dbReference>
<dbReference type="Pfam" id="PF07729">
    <property type="entry name" value="FCD"/>
    <property type="match status" value="1"/>
</dbReference>
<accession>A0ABS1SB58</accession>
<dbReference type="RefSeq" id="WP_191312287.1">
    <property type="nucleotide sequence ID" value="NZ_BNCL01000021.1"/>
</dbReference>